<proteinExistence type="predicted"/>
<reference evidence="4 5" key="1">
    <citation type="journal article" date="2016" name="Nat. Commun.">
        <title>Thousands of microbial genomes shed light on interconnected biogeochemical processes in an aquifer system.</title>
        <authorList>
            <person name="Anantharaman K."/>
            <person name="Brown C.T."/>
            <person name="Hug L.A."/>
            <person name="Sharon I."/>
            <person name="Castelle C.J."/>
            <person name="Probst A.J."/>
            <person name="Thomas B.C."/>
            <person name="Singh A."/>
            <person name="Wilkins M.J."/>
            <person name="Karaoz U."/>
            <person name="Brodie E.L."/>
            <person name="Williams K.H."/>
            <person name="Hubbard S.S."/>
            <person name="Banfield J.F."/>
        </authorList>
    </citation>
    <scope>NUCLEOTIDE SEQUENCE [LARGE SCALE GENOMIC DNA]</scope>
</reference>
<comment type="caution">
    <text evidence="4">The sequence shown here is derived from an EMBL/GenBank/DDBJ whole genome shotgun (WGS) entry which is preliminary data.</text>
</comment>
<dbReference type="InterPro" id="IPR001107">
    <property type="entry name" value="Band_7"/>
</dbReference>
<evidence type="ECO:0000259" key="3">
    <source>
        <dbReference type="Pfam" id="PF01145"/>
    </source>
</evidence>
<feature type="signal peptide" evidence="2">
    <location>
        <begin position="1"/>
        <end position="26"/>
    </location>
</feature>
<keyword evidence="1" id="KW-0175">Coiled coil</keyword>
<dbReference type="EMBL" id="MEVI01000001">
    <property type="protein sequence ID" value="OGC55864.1"/>
    <property type="molecule type" value="Genomic_DNA"/>
</dbReference>
<accession>A0A1F4VFB9</accession>
<name>A0A1F4VFB9_UNCKA</name>
<evidence type="ECO:0000313" key="4">
    <source>
        <dbReference type="EMBL" id="OGC55864.1"/>
    </source>
</evidence>
<gene>
    <name evidence="4" type="ORF">A3A78_02395</name>
</gene>
<feature type="coiled-coil region" evidence="1">
    <location>
        <begin position="433"/>
        <end position="467"/>
    </location>
</feature>
<feature type="domain" description="Band 7" evidence="3">
    <location>
        <begin position="252"/>
        <end position="460"/>
    </location>
</feature>
<keyword evidence="2" id="KW-0732">Signal</keyword>
<evidence type="ECO:0000313" key="5">
    <source>
        <dbReference type="Proteomes" id="UP000176504"/>
    </source>
</evidence>
<protein>
    <recommendedName>
        <fullName evidence="3">Band 7 domain-containing protein</fullName>
    </recommendedName>
</protein>
<organism evidence="4 5">
    <name type="scientific">candidate division WWE3 bacterium RIFCSPLOWO2_01_FULL_41_18</name>
    <dbReference type="NCBI Taxonomy" id="1802625"/>
    <lineage>
        <taxon>Bacteria</taxon>
        <taxon>Katanobacteria</taxon>
    </lineage>
</organism>
<feature type="chain" id="PRO_5009514987" description="Band 7 domain-containing protein" evidence="2">
    <location>
        <begin position="27"/>
        <end position="533"/>
    </location>
</feature>
<evidence type="ECO:0000256" key="1">
    <source>
        <dbReference type="SAM" id="Coils"/>
    </source>
</evidence>
<evidence type="ECO:0000256" key="2">
    <source>
        <dbReference type="SAM" id="SignalP"/>
    </source>
</evidence>
<dbReference type="Proteomes" id="UP000176504">
    <property type="component" value="Unassembled WGS sequence"/>
</dbReference>
<sequence>MKSKKLVLLLLAVVAGILLSACFGQATITSKYFKRDENYTTALENPELVEMLREGDLSADEAVQFADKWASSKYKISSTAQSGYEIKERLSIPYRSVGVLHVGPYVVVLPPRTYINIPTGDDELQPVPALCIDPGKIAWHFNLEGQREVLAAQAECYLKPMEGWTIEDALAVNTGQVAWRLKEDGSTETKTEVGVYPTEFLKDWKVENYLVVEPGSVAYRLTEDGNFEFRTPNPGVYPTEIESRWNKVTAVQIGPNEFGIYVKTDRSLVYLAPGVHYEVVADFVNVYPVDELRYCTLATDVYLADTSPESQACSSTLCGTIIDKIVISGTQRLAAFNVDTGFIFENPGSNPLALDKYLNLGKVMSAIRDYVEGPNREAVRSVGTDMTQQVLETEAGKTEFEQRVIAKVQGEIDRKDVPIKITYVNLRSRNFNDEDLRQAAAKAEVELQEENARIRVAQAQVAALEAETLALKALQEQIRAKMASVTQVVDVANGVSCTELALLNAVGVIEVEWDKVPKEMCQSGNTNITVTAP</sequence>
<dbReference type="PROSITE" id="PS51257">
    <property type="entry name" value="PROKAR_LIPOPROTEIN"/>
    <property type="match status" value="1"/>
</dbReference>
<dbReference type="AlphaFoldDB" id="A0A1F4VFB9"/>
<dbReference type="Pfam" id="PF01145">
    <property type="entry name" value="Band_7"/>
    <property type="match status" value="1"/>
</dbReference>